<protein>
    <submittedName>
        <fullName evidence="2">Purine-binding chemotaxis protein CheW</fullName>
    </submittedName>
</protein>
<dbReference type="GO" id="GO:0007165">
    <property type="term" value="P:signal transduction"/>
    <property type="evidence" value="ECO:0007669"/>
    <property type="project" value="InterPro"/>
</dbReference>
<dbReference type="InterPro" id="IPR036061">
    <property type="entry name" value="CheW-like_dom_sf"/>
</dbReference>
<comment type="caution">
    <text evidence="2">The sequence shown here is derived from an EMBL/GenBank/DDBJ whole genome shotgun (WGS) entry which is preliminary data.</text>
</comment>
<name>K6ZDU9_9ALTE</name>
<dbReference type="GO" id="GO:0006935">
    <property type="term" value="P:chemotaxis"/>
    <property type="evidence" value="ECO:0007669"/>
    <property type="project" value="InterPro"/>
</dbReference>
<dbReference type="InterPro" id="IPR014506">
    <property type="entry name" value="UCP020479_CheW"/>
</dbReference>
<evidence type="ECO:0000313" key="2">
    <source>
        <dbReference type="EMBL" id="GAC27128.1"/>
    </source>
</evidence>
<organism evidence="2 3">
    <name type="scientific">Brumicola pallidula DSM 14239 = ACAM 615</name>
    <dbReference type="NCBI Taxonomy" id="1121922"/>
    <lineage>
        <taxon>Bacteria</taxon>
        <taxon>Pseudomonadati</taxon>
        <taxon>Pseudomonadota</taxon>
        <taxon>Gammaproteobacteria</taxon>
        <taxon>Alteromonadales</taxon>
        <taxon>Alteromonadaceae</taxon>
        <taxon>Brumicola</taxon>
    </lineage>
</organism>
<reference evidence="3" key="1">
    <citation type="journal article" date="2014" name="Environ. Microbiol.">
        <title>Comparative genomics of the marine bacterial genus Glaciecola reveals the high degree of genomic diversity and genomic characteristic for cold adaptation.</title>
        <authorList>
            <person name="Qin Q.L."/>
            <person name="Xie B.B."/>
            <person name="Yu Y."/>
            <person name="Shu Y.L."/>
            <person name="Rong J.C."/>
            <person name="Zhang Y.J."/>
            <person name="Zhao D.L."/>
            <person name="Chen X.L."/>
            <person name="Zhang X.Y."/>
            <person name="Chen B."/>
            <person name="Zhou B.C."/>
            <person name="Zhang Y.Z."/>
        </authorList>
    </citation>
    <scope>NUCLEOTIDE SEQUENCE [LARGE SCALE GENOMIC DNA]</scope>
    <source>
        <strain evidence="3">ACAM 615</strain>
    </source>
</reference>
<keyword evidence="3" id="KW-1185">Reference proteome</keyword>
<dbReference type="OrthoDB" id="5565759at2"/>
<feature type="domain" description="CheW-like" evidence="1">
    <location>
        <begin position="124"/>
        <end position="262"/>
    </location>
</feature>
<evidence type="ECO:0000313" key="3">
    <source>
        <dbReference type="Proteomes" id="UP000006251"/>
    </source>
</evidence>
<dbReference type="PROSITE" id="PS50851">
    <property type="entry name" value="CHEW"/>
    <property type="match status" value="1"/>
</dbReference>
<dbReference type="Proteomes" id="UP000006251">
    <property type="component" value="Unassembled WGS sequence"/>
</dbReference>
<dbReference type="InterPro" id="IPR002545">
    <property type="entry name" value="CheW-lke_dom"/>
</dbReference>
<sequence>MKDKNEFAKESIVEDYLTDLLTESRAESTFDKAMTQKLLDQADEDSQKLQISINKHSEINAEAIAELPVNDFLTPLLEPKTSNLDTQPQIIQQDNKENQIQVETETSRTEVSAPISLQDSLNDRFQALFFEVAGLTLAVPLIELGGIHEISKIAPIIGKPEWFMGVMLKDQESFNVIDSARWVMPEKYDDEMAENLNYRFLINLGKTPWGLTCEKLINTVELNKSDVKWRNNSSKRPWLAGMVKDRMCALINVAELVVMLKAGLNSK</sequence>
<dbReference type="AlphaFoldDB" id="K6ZDU9"/>
<proteinExistence type="predicted"/>
<dbReference type="EMBL" id="BAEQ01000007">
    <property type="protein sequence ID" value="GAC27128.1"/>
    <property type="molecule type" value="Genomic_DNA"/>
</dbReference>
<dbReference type="SMART" id="SM00260">
    <property type="entry name" value="CheW"/>
    <property type="match status" value="1"/>
</dbReference>
<gene>
    <name evidence="2" type="primary">cheW</name>
    <name evidence="2" type="ORF">GPAL_0247</name>
</gene>
<dbReference type="RefSeq" id="WP_006008407.1">
    <property type="nucleotide sequence ID" value="NZ_AUAV01000022.1"/>
</dbReference>
<dbReference type="STRING" id="1121922.GCA_000428905_03392"/>
<dbReference type="SUPFAM" id="SSF50341">
    <property type="entry name" value="CheW-like"/>
    <property type="match status" value="1"/>
</dbReference>
<dbReference type="Pfam" id="PF01584">
    <property type="entry name" value="CheW"/>
    <property type="match status" value="1"/>
</dbReference>
<accession>K6ZDU9</accession>
<evidence type="ECO:0000259" key="1">
    <source>
        <dbReference type="PROSITE" id="PS50851"/>
    </source>
</evidence>
<dbReference type="PIRSF" id="PIRSF020479">
    <property type="entry name" value="UCP020479_CheW"/>
    <property type="match status" value="1"/>
</dbReference>